<keyword evidence="10" id="KW-0539">Nucleus</keyword>
<keyword evidence="14" id="KW-1185">Reference proteome</keyword>
<dbReference type="PROSITE" id="PS50157">
    <property type="entry name" value="ZINC_FINGER_C2H2_2"/>
    <property type="match status" value="2"/>
</dbReference>
<dbReference type="GO" id="GO:0000981">
    <property type="term" value="F:DNA-binding transcription factor activity, RNA polymerase II-specific"/>
    <property type="evidence" value="ECO:0007669"/>
    <property type="project" value="TreeGrafter"/>
</dbReference>
<name>A0A9P0AEW3_BEMTA</name>
<evidence type="ECO:0000313" key="14">
    <source>
        <dbReference type="Proteomes" id="UP001152759"/>
    </source>
</evidence>
<keyword evidence="7" id="KW-0805">Transcription regulation</keyword>
<dbReference type="InterPro" id="IPR013087">
    <property type="entry name" value="Znf_C2H2_type"/>
</dbReference>
<dbReference type="GO" id="GO:0008270">
    <property type="term" value="F:zinc ion binding"/>
    <property type="evidence" value="ECO:0007669"/>
    <property type="project" value="UniProtKB-KW"/>
</dbReference>
<sequence>MASSWNSSKPFVCNICGVRYKLASSLRSHKKSHTDETFCYTCNKNFSSKGNLKTHLKYVHNVQLKTKSKIQTIGDTDLRII</sequence>
<keyword evidence="6" id="KW-0862">Zinc</keyword>
<evidence type="ECO:0000256" key="3">
    <source>
        <dbReference type="ARBA" id="ARBA00022723"/>
    </source>
</evidence>
<keyword evidence="5 11" id="KW-0863">Zinc-finger</keyword>
<accession>A0A9P0AEW3</accession>
<evidence type="ECO:0000256" key="7">
    <source>
        <dbReference type="ARBA" id="ARBA00023015"/>
    </source>
</evidence>
<reference evidence="13" key="1">
    <citation type="submission" date="2021-12" db="EMBL/GenBank/DDBJ databases">
        <authorList>
            <person name="King R."/>
        </authorList>
    </citation>
    <scope>NUCLEOTIDE SEQUENCE</scope>
</reference>
<feature type="domain" description="C2H2-type" evidence="12">
    <location>
        <begin position="37"/>
        <end position="65"/>
    </location>
</feature>
<dbReference type="PANTHER" id="PTHR24408:SF34">
    <property type="entry name" value="ZINC FINGER PROTEIN 672-RELATED"/>
    <property type="match status" value="1"/>
</dbReference>
<dbReference type="AlphaFoldDB" id="A0A9P0AEW3"/>
<keyword evidence="4" id="KW-0677">Repeat</keyword>
<dbReference type="GO" id="GO:0003690">
    <property type="term" value="F:double-stranded DNA binding"/>
    <property type="evidence" value="ECO:0007669"/>
    <property type="project" value="UniProtKB-ARBA"/>
</dbReference>
<dbReference type="PANTHER" id="PTHR24408">
    <property type="entry name" value="ZINC FINGER PROTEIN"/>
    <property type="match status" value="1"/>
</dbReference>
<evidence type="ECO:0000256" key="6">
    <source>
        <dbReference type="ARBA" id="ARBA00022833"/>
    </source>
</evidence>
<dbReference type="InterPro" id="IPR036236">
    <property type="entry name" value="Znf_C2H2_sf"/>
</dbReference>
<evidence type="ECO:0000256" key="4">
    <source>
        <dbReference type="ARBA" id="ARBA00022737"/>
    </source>
</evidence>
<evidence type="ECO:0000256" key="1">
    <source>
        <dbReference type="ARBA" id="ARBA00004123"/>
    </source>
</evidence>
<evidence type="ECO:0000256" key="11">
    <source>
        <dbReference type="PROSITE-ProRule" id="PRU00042"/>
    </source>
</evidence>
<evidence type="ECO:0000256" key="2">
    <source>
        <dbReference type="ARBA" id="ARBA00006991"/>
    </source>
</evidence>
<evidence type="ECO:0000256" key="8">
    <source>
        <dbReference type="ARBA" id="ARBA00023125"/>
    </source>
</evidence>
<keyword evidence="9" id="KW-0804">Transcription</keyword>
<comment type="similarity">
    <text evidence="2">Belongs to the krueppel C2H2-type zinc-finger protein family.</text>
</comment>
<evidence type="ECO:0000256" key="10">
    <source>
        <dbReference type="ARBA" id="ARBA00023242"/>
    </source>
</evidence>
<evidence type="ECO:0000256" key="9">
    <source>
        <dbReference type="ARBA" id="ARBA00023163"/>
    </source>
</evidence>
<dbReference type="SUPFAM" id="SSF57667">
    <property type="entry name" value="beta-beta-alpha zinc fingers"/>
    <property type="match status" value="1"/>
</dbReference>
<dbReference type="GO" id="GO:0043565">
    <property type="term" value="F:sequence-specific DNA binding"/>
    <property type="evidence" value="ECO:0007669"/>
    <property type="project" value="TreeGrafter"/>
</dbReference>
<evidence type="ECO:0000259" key="12">
    <source>
        <dbReference type="PROSITE" id="PS50157"/>
    </source>
</evidence>
<comment type="subcellular location">
    <subcellularLocation>
        <location evidence="1">Nucleus</location>
    </subcellularLocation>
</comment>
<feature type="domain" description="C2H2-type" evidence="12">
    <location>
        <begin position="11"/>
        <end position="38"/>
    </location>
</feature>
<keyword evidence="3" id="KW-0479">Metal-binding</keyword>
<proteinExistence type="inferred from homology"/>
<organism evidence="13 14">
    <name type="scientific">Bemisia tabaci</name>
    <name type="common">Sweetpotato whitefly</name>
    <name type="synonym">Aleurodes tabaci</name>
    <dbReference type="NCBI Taxonomy" id="7038"/>
    <lineage>
        <taxon>Eukaryota</taxon>
        <taxon>Metazoa</taxon>
        <taxon>Ecdysozoa</taxon>
        <taxon>Arthropoda</taxon>
        <taxon>Hexapoda</taxon>
        <taxon>Insecta</taxon>
        <taxon>Pterygota</taxon>
        <taxon>Neoptera</taxon>
        <taxon>Paraneoptera</taxon>
        <taxon>Hemiptera</taxon>
        <taxon>Sternorrhyncha</taxon>
        <taxon>Aleyrodoidea</taxon>
        <taxon>Aleyrodidae</taxon>
        <taxon>Aleyrodinae</taxon>
        <taxon>Bemisia</taxon>
    </lineage>
</organism>
<dbReference type="Proteomes" id="UP001152759">
    <property type="component" value="Chromosome 5"/>
</dbReference>
<gene>
    <name evidence="13" type="ORF">BEMITA_LOCUS8548</name>
</gene>
<evidence type="ECO:0000256" key="5">
    <source>
        <dbReference type="ARBA" id="ARBA00022771"/>
    </source>
</evidence>
<keyword evidence="8" id="KW-0238">DNA-binding</keyword>
<evidence type="ECO:0000313" key="13">
    <source>
        <dbReference type="EMBL" id="CAH0389753.1"/>
    </source>
</evidence>
<dbReference type="GO" id="GO:0005634">
    <property type="term" value="C:nucleus"/>
    <property type="evidence" value="ECO:0007669"/>
    <property type="project" value="UniProtKB-SubCell"/>
</dbReference>
<dbReference type="Pfam" id="PF00096">
    <property type="entry name" value="zf-C2H2"/>
    <property type="match status" value="1"/>
</dbReference>
<protein>
    <recommendedName>
        <fullName evidence="12">C2H2-type domain-containing protein</fullName>
    </recommendedName>
</protein>
<dbReference type="FunFam" id="3.30.160.60:FF:001370">
    <property type="entry name" value="Zinc finger protein"/>
    <property type="match status" value="1"/>
</dbReference>
<dbReference type="Gene3D" id="3.30.160.60">
    <property type="entry name" value="Classic Zinc Finger"/>
    <property type="match status" value="2"/>
</dbReference>
<dbReference type="EMBL" id="OU963866">
    <property type="protein sequence ID" value="CAH0389753.1"/>
    <property type="molecule type" value="Genomic_DNA"/>
</dbReference>
<dbReference type="Pfam" id="PF13912">
    <property type="entry name" value="zf-C2H2_6"/>
    <property type="match status" value="1"/>
</dbReference>
<dbReference type="PROSITE" id="PS00028">
    <property type="entry name" value="ZINC_FINGER_C2H2_1"/>
    <property type="match status" value="2"/>
</dbReference>
<dbReference type="SMART" id="SM00355">
    <property type="entry name" value="ZnF_C2H2"/>
    <property type="match status" value="2"/>
</dbReference>